<dbReference type="Proteomes" id="UP001296921">
    <property type="component" value="Unassembled WGS sequence"/>
</dbReference>
<gene>
    <name evidence="1" type="ORF">I2494_20385</name>
</gene>
<evidence type="ECO:0000313" key="1">
    <source>
        <dbReference type="EMBL" id="MBK5146026.1"/>
    </source>
</evidence>
<protein>
    <submittedName>
        <fullName evidence="1">Uncharacterized protein</fullName>
    </submittedName>
</protein>
<keyword evidence="2" id="KW-1185">Reference proteome</keyword>
<name>A0ABS1IWY3_9GAMM</name>
<accession>A0ABS1IWY3</accession>
<proteinExistence type="predicted"/>
<comment type="caution">
    <text evidence="1">The sequence shown here is derived from an EMBL/GenBank/DDBJ whole genome shotgun (WGS) entry which is preliminary data.</text>
</comment>
<dbReference type="EMBL" id="JADRCR010000025">
    <property type="protein sequence ID" value="MBK5146026.1"/>
    <property type="molecule type" value="Genomic_DNA"/>
</dbReference>
<reference evidence="1 2" key="1">
    <citation type="submission" date="2020-11" db="EMBL/GenBank/DDBJ databases">
        <title>Insectihabitans protaetiae gen. nov. sp. nov. and Insectihabitans allomyrinae sp. nov., isolated from larvae of Protaetia brevitarsis seulensis and Allomyrina dichotoma, respectively.</title>
        <authorList>
            <person name="Lee S.D."/>
            <person name="Byeon Y.-S."/>
            <person name="Kim S.-M."/>
            <person name="Yang H.L."/>
            <person name="Kim I.S."/>
        </authorList>
    </citation>
    <scope>NUCLEOTIDE SEQUENCE [LARGE SCALE GENOMIC DNA]</scope>
    <source>
        <strain evidence="1 2">BWR-B9</strain>
    </source>
</reference>
<evidence type="ECO:0000313" key="2">
    <source>
        <dbReference type="Proteomes" id="UP001296921"/>
    </source>
</evidence>
<feature type="non-terminal residue" evidence="1">
    <location>
        <position position="1"/>
    </location>
</feature>
<organism evidence="1 2">
    <name type="scientific">Limnobaculum allomyrinae</name>
    <dbReference type="NCBI Taxonomy" id="2791986"/>
    <lineage>
        <taxon>Bacteria</taxon>
        <taxon>Pseudomonadati</taxon>
        <taxon>Pseudomonadota</taxon>
        <taxon>Gammaproteobacteria</taxon>
        <taxon>Enterobacterales</taxon>
        <taxon>Budviciaceae</taxon>
        <taxon>Limnobaculum</taxon>
    </lineage>
</organism>
<sequence length="107" mass="12249">SKKYLLLIRKAPDLDDKPLKEELIKLEDFDSKVWHSLEFAAYQRATMALGLKDESPVNLTRREKIISWLAGGLINQKEYYDKCVLKPGEKVEPSEVVPDSEDEKASV</sequence>